<evidence type="ECO:0000256" key="17">
    <source>
        <dbReference type="ARBA" id="ARBA00024827"/>
    </source>
</evidence>
<accession>A0A939G2G3</accession>
<dbReference type="RefSeq" id="WP_207333385.1">
    <property type="nucleotide sequence ID" value="NZ_JAFMYU010000001.1"/>
</dbReference>
<dbReference type="InterPro" id="IPR050482">
    <property type="entry name" value="Sensor_HK_TwoCompSys"/>
</dbReference>
<comment type="catalytic activity">
    <reaction evidence="1">
        <text>ATP + protein L-histidine = ADP + protein N-phospho-L-histidine.</text>
        <dbReference type="EC" id="2.7.13.3"/>
    </reaction>
</comment>
<dbReference type="PANTHER" id="PTHR24421:SF10">
    <property type="entry name" value="NITRATE_NITRITE SENSOR PROTEIN NARQ"/>
    <property type="match status" value="1"/>
</dbReference>
<keyword evidence="20" id="KW-1133">Transmembrane helix</keyword>
<dbReference type="InterPro" id="IPR004358">
    <property type="entry name" value="Sig_transdc_His_kin-like_C"/>
</dbReference>
<keyword evidence="9" id="KW-0808">Transferase</keyword>
<comment type="subcellular location">
    <subcellularLocation>
        <location evidence="3">Cytoplasm</location>
    </subcellularLocation>
</comment>
<evidence type="ECO:0000256" key="13">
    <source>
        <dbReference type="ARBA" id="ARBA00022840"/>
    </source>
</evidence>
<evidence type="ECO:0000256" key="6">
    <source>
        <dbReference type="ARBA" id="ARBA00022485"/>
    </source>
</evidence>
<evidence type="ECO:0000256" key="8">
    <source>
        <dbReference type="ARBA" id="ARBA00022553"/>
    </source>
</evidence>
<dbReference type="Proteomes" id="UP000664795">
    <property type="component" value="Unassembled WGS sequence"/>
</dbReference>
<dbReference type="EMBL" id="JAFMYU010000001">
    <property type="protein sequence ID" value="MBO0929414.1"/>
    <property type="molecule type" value="Genomic_DNA"/>
</dbReference>
<evidence type="ECO:0000313" key="22">
    <source>
        <dbReference type="EMBL" id="MBO0929414.1"/>
    </source>
</evidence>
<dbReference type="SUPFAM" id="SSF48452">
    <property type="entry name" value="TPR-like"/>
    <property type="match status" value="2"/>
</dbReference>
<keyword evidence="20" id="KW-0812">Transmembrane</keyword>
<evidence type="ECO:0000256" key="7">
    <source>
        <dbReference type="ARBA" id="ARBA00022490"/>
    </source>
</evidence>
<dbReference type="Pfam" id="PF02518">
    <property type="entry name" value="HATPase_c"/>
    <property type="match status" value="1"/>
</dbReference>
<keyword evidence="13" id="KW-0067">ATP-binding</keyword>
<keyword evidence="6" id="KW-0004">4Fe-4S</keyword>
<evidence type="ECO:0000256" key="12">
    <source>
        <dbReference type="ARBA" id="ARBA00022777"/>
    </source>
</evidence>
<evidence type="ECO:0000256" key="19">
    <source>
        <dbReference type="SAM" id="Coils"/>
    </source>
</evidence>
<dbReference type="SUPFAM" id="SSF55874">
    <property type="entry name" value="ATPase domain of HSP90 chaperone/DNA topoisomerase II/histidine kinase"/>
    <property type="match status" value="1"/>
</dbReference>
<dbReference type="GO" id="GO:0051539">
    <property type="term" value="F:4 iron, 4 sulfur cluster binding"/>
    <property type="evidence" value="ECO:0007669"/>
    <property type="project" value="UniProtKB-KW"/>
</dbReference>
<dbReference type="CDD" id="cd16917">
    <property type="entry name" value="HATPase_UhpB-NarQ-NarX-like"/>
    <property type="match status" value="1"/>
</dbReference>
<keyword evidence="23" id="KW-1185">Reference proteome</keyword>
<dbReference type="Gene3D" id="3.30.565.10">
    <property type="entry name" value="Histidine kinase-like ATPase, C-terminal domain"/>
    <property type="match status" value="1"/>
</dbReference>
<comment type="cofactor">
    <cofactor evidence="2">
        <name>[4Fe-4S] cluster</name>
        <dbReference type="ChEBI" id="CHEBI:49883"/>
    </cofactor>
</comment>
<dbReference type="Pfam" id="PF07730">
    <property type="entry name" value="HisKA_3"/>
    <property type="match status" value="1"/>
</dbReference>
<dbReference type="AlphaFoldDB" id="A0A939G2G3"/>
<feature type="domain" description="Histidine kinase" evidence="21">
    <location>
        <begin position="527"/>
        <end position="615"/>
    </location>
</feature>
<evidence type="ECO:0000256" key="10">
    <source>
        <dbReference type="ARBA" id="ARBA00022723"/>
    </source>
</evidence>
<comment type="caution">
    <text evidence="22">The sequence shown here is derived from an EMBL/GenBank/DDBJ whole genome shotgun (WGS) entry which is preliminary data.</text>
</comment>
<keyword evidence="11" id="KW-0547">Nucleotide-binding</keyword>
<keyword evidence="12 22" id="KW-0418">Kinase</keyword>
<dbReference type="GO" id="GO:0046872">
    <property type="term" value="F:metal ion binding"/>
    <property type="evidence" value="ECO:0007669"/>
    <property type="project" value="UniProtKB-KW"/>
</dbReference>
<keyword evidence="15" id="KW-0902">Two-component regulatory system</keyword>
<evidence type="ECO:0000256" key="20">
    <source>
        <dbReference type="SAM" id="Phobius"/>
    </source>
</evidence>
<evidence type="ECO:0000256" key="15">
    <source>
        <dbReference type="ARBA" id="ARBA00023012"/>
    </source>
</evidence>
<dbReference type="GO" id="GO:0000155">
    <property type="term" value="F:phosphorelay sensor kinase activity"/>
    <property type="evidence" value="ECO:0007669"/>
    <property type="project" value="InterPro"/>
</dbReference>
<evidence type="ECO:0000256" key="14">
    <source>
        <dbReference type="ARBA" id="ARBA00023004"/>
    </source>
</evidence>
<dbReference type="SMART" id="SM00387">
    <property type="entry name" value="HATPase_c"/>
    <property type="match status" value="1"/>
</dbReference>
<evidence type="ECO:0000256" key="16">
    <source>
        <dbReference type="ARBA" id="ARBA00023014"/>
    </source>
</evidence>
<evidence type="ECO:0000256" key="5">
    <source>
        <dbReference type="ARBA" id="ARBA00017322"/>
    </source>
</evidence>
<gene>
    <name evidence="22" type="ORF">J2I48_00315</name>
</gene>
<dbReference type="InterPro" id="IPR036890">
    <property type="entry name" value="HATPase_C_sf"/>
</dbReference>
<dbReference type="InterPro" id="IPR003594">
    <property type="entry name" value="HATPase_dom"/>
</dbReference>
<name>A0A939G2G3_9BACT</name>
<organism evidence="22 23">
    <name type="scientific">Fibrella aquatilis</name>
    <dbReference type="NCBI Taxonomy" id="2817059"/>
    <lineage>
        <taxon>Bacteria</taxon>
        <taxon>Pseudomonadati</taxon>
        <taxon>Bacteroidota</taxon>
        <taxon>Cytophagia</taxon>
        <taxon>Cytophagales</taxon>
        <taxon>Spirosomataceae</taxon>
        <taxon>Fibrella</taxon>
    </lineage>
</organism>
<dbReference type="PRINTS" id="PR00344">
    <property type="entry name" value="BCTRLSENSOR"/>
</dbReference>
<proteinExistence type="predicted"/>
<dbReference type="PANTHER" id="PTHR24421">
    <property type="entry name" value="NITRATE/NITRITE SENSOR PROTEIN NARX-RELATED"/>
    <property type="match status" value="1"/>
</dbReference>
<evidence type="ECO:0000256" key="2">
    <source>
        <dbReference type="ARBA" id="ARBA00001966"/>
    </source>
</evidence>
<dbReference type="Gene3D" id="1.20.5.1930">
    <property type="match status" value="1"/>
</dbReference>
<keyword evidence="14" id="KW-0408">Iron</keyword>
<dbReference type="GO" id="GO:0005737">
    <property type="term" value="C:cytoplasm"/>
    <property type="evidence" value="ECO:0007669"/>
    <property type="project" value="UniProtKB-SubCell"/>
</dbReference>
<evidence type="ECO:0000256" key="1">
    <source>
        <dbReference type="ARBA" id="ARBA00000085"/>
    </source>
</evidence>
<sequence>MHLRLLLISWLSLGHVWAQHGPNSINPAPNPIIDTLLAKLTGLRQQPASVGRDTTLWLTTSLVTERLCNLRDPRAAAYLDSLRQLLLRLPWAKGEGLLWRATGKSYDASGRYQPALAAYMRAATLLEKAGGDTYELTYTYILIAFVLNNTNQTPACIRWLEKARPLATKSLNTNNICWILDFYGDYNFYEKWGIRNYKKALGYYLAVERLLPRATSPRLKADNPHMLAACYLYLGDTLRASTYRQQALTISRLVNDRIVPFAVHADLADISASRHQYPQAVAYADTALHYAQLSGWPEMISRAEGALARYNHLVGNDRTAYTLLNQFHRHEDSLSRVAVQKQFNELQTKYNAQNNQLKISQLEQASAQRVRNSLWILLGIGGLIGGLVIYGNQRLRRANRLLLASHEATRTALMTGQTQERKRVATELHDSLNTKVAPIRWRLQAVPTGRWPQRDQVNYAEVLAMVNELYDDIRLISHGMLPHNLATQSLHMVLQKLVGQLNQRGPIRFQLVADDTTANLTDPIKFQVYSIVLELTNNVLRHARASHVWISLSQTDTTLVLTVSDDGLGFNPDQPSEGMGLQNIDSRVQSLGGVWAVTSRPNEGTQIRLTVPKGVV</sequence>
<dbReference type="Gene3D" id="1.25.40.10">
    <property type="entry name" value="Tetratricopeptide repeat domain"/>
    <property type="match status" value="2"/>
</dbReference>
<keyword evidence="8" id="KW-0597">Phosphoprotein</keyword>
<evidence type="ECO:0000256" key="18">
    <source>
        <dbReference type="ARBA" id="ARBA00030800"/>
    </source>
</evidence>
<evidence type="ECO:0000259" key="21">
    <source>
        <dbReference type="PROSITE" id="PS50109"/>
    </source>
</evidence>
<keyword evidence="10" id="KW-0479">Metal-binding</keyword>
<evidence type="ECO:0000256" key="11">
    <source>
        <dbReference type="ARBA" id="ARBA00022741"/>
    </source>
</evidence>
<reference evidence="22 23" key="1">
    <citation type="submission" date="2021-03" db="EMBL/GenBank/DDBJ databases">
        <title>Fibrella sp. HMF5036 genome sequencing and assembly.</title>
        <authorList>
            <person name="Kang H."/>
            <person name="Kim H."/>
            <person name="Bae S."/>
            <person name="Joh K."/>
        </authorList>
    </citation>
    <scope>NUCLEOTIDE SEQUENCE [LARGE SCALE GENOMIC DNA]</scope>
    <source>
        <strain evidence="22 23">HMF5036</strain>
    </source>
</reference>
<keyword evidence="20" id="KW-0472">Membrane</keyword>
<dbReference type="InterPro" id="IPR011990">
    <property type="entry name" value="TPR-like_helical_dom_sf"/>
</dbReference>
<dbReference type="EC" id="2.7.13.3" evidence="4"/>
<dbReference type="GO" id="GO:0016020">
    <property type="term" value="C:membrane"/>
    <property type="evidence" value="ECO:0007669"/>
    <property type="project" value="InterPro"/>
</dbReference>
<dbReference type="PROSITE" id="PS50109">
    <property type="entry name" value="HIS_KIN"/>
    <property type="match status" value="1"/>
</dbReference>
<dbReference type="InterPro" id="IPR011712">
    <property type="entry name" value="Sig_transdc_His_kin_sub3_dim/P"/>
</dbReference>
<dbReference type="GO" id="GO:0046983">
    <property type="term" value="F:protein dimerization activity"/>
    <property type="evidence" value="ECO:0007669"/>
    <property type="project" value="InterPro"/>
</dbReference>
<feature type="transmembrane region" description="Helical" evidence="20">
    <location>
        <begin position="374"/>
        <end position="391"/>
    </location>
</feature>
<comment type="function">
    <text evidence="17">Member of the two-component regulatory system NreB/NreC involved in the control of dissimilatory nitrate/nitrite reduction in response to oxygen. NreB functions as a direct oxygen sensor histidine kinase which is autophosphorylated, in the absence of oxygen, probably at the conserved histidine residue, and transfers its phosphate group probably to a conserved aspartate residue of NreC. NreB/NreC activates the expression of the nitrate (narGHJI) and nitrite (nir) reductase operons, as well as the putative nitrate transporter gene narT.</text>
</comment>
<evidence type="ECO:0000256" key="4">
    <source>
        <dbReference type="ARBA" id="ARBA00012438"/>
    </source>
</evidence>
<evidence type="ECO:0000256" key="3">
    <source>
        <dbReference type="ARBA" id="ARBA00004496"/>
    </source>
</evidence>
<keyword evidence="16" id="KW-0411">Iron-sulfur</keyword>
<feature type="coiled-coil region" evidence="19">
    <location>
        <begin position="336"/>
        <end position="363"/>
    </location>
</feature>
<dbReference type="GO" id="GO:0005524">
    <property type="term" value="F:ATP binding"/>
    <property type="evidence" value="ECO:0007669"/>
    <property type="project" value="UniProtKB-KW"/>
</dbReference>
<keyword evidence="7" id="KW-0963">Cytoplasm</keyword>
<protein>
    <recommendedName>
        <fullName evidence="5">Oxygen sensor histidine kinase NreB</fullName>
        <ecNumber evidence="4">2.7.13.3</ecNumber>
    </recommendedName>
    <alternativeName>
        <fullName evidence="18">Nitrogen regulation protein B</fullName>
    </alternativeName>
</protein>
<keyword evidence="19" id="KW-0175">Coiled coil</keyword>
<evidence type="ECO:0000313" key="23">
    <source>
        <dbReference type="Proteomes" id="UP000664795"/>
    </source>
</evidence>
<evidence type="ECO:0000256" key="9">
    <source>
        <dbReference type="ARBA" id="ARBA00022679"/>
    </source>
</evidence>
<dbReference type="InterPro" id="IPR005467">
    <property type="entry name" value="His_kinase_dom"/>
</dbReference>